<protein>
    <submittedName>
        <fullName evidence="1">Uncharacterized protein</fullName>
    </submittedName>
</protein>
<comment type="caution">
    <text evidence="1">The sequence shown here is derived from an EMBL/GenBank/DDBJ whole genome shotgun (WGS) entry which is preliminary data.</text>
</comment>
<evidence type="ECO:0000313" key="2">
    <source>
        <dbReference type="Proteomes" id="UP000051012"/>
    </source>
</evidence>
<dbReference type="AlphaFoldDB" id="A0A0S7YH34"/>
<organism evidence="1 2">
    <name type="scientific">candidate division TA06 bacterium DG_78</name>
    <dbReference type="NCBI Taxonomy" id="1703772"/>
    <lineage>
        <taxon>Bacteria</taxon>
        <taxon>Bacteria division TA06</taxon>
    </lineage>
</organism>
<dbReference type="EMBL" id="LJNI01000020">
    <property type="protein sequence ID" value="KPJ73974.1"/>
    <property type="molecule type" value="Genomic_DNA"/>
</dbReference>
<dbReference type="Proteomes" id="UP000051012">
    <property type="component" value="Unassembled WGS sequence"/>
</dbReference>
<name>A0A0S7YH34_UNCT6</name>
<sequence>MNKIFCRFVFSVIYLFSIGTLSLYAQTPEIANIFPNHGINNEQTVTVHIYGDQLFDLPTLTVKLLKSGYLDIIADSNNVVSQSRNT</sequence>
<reference evidence="1 2" key="1">
    <citation type="journal article" date="2015" name="Microbiome">
        <title>Genomic resolution of linkages in carbon, nitrogen, and sulfur cycling among widespread estuary sediment bacteria.</title>
        <authorList>
            <person name="Baker B.J."/>
            <person name="Lazar C.S."/>
            <person name="Teske A.P."/>
            <person name="Dick G.J."/>
        </authorList>
    </citation>
    <scope>NUCLEOTIDE SEQUENCE [LARGE SCALE GENOMIC DNA]</scope>
    <source>
        <strain evidence="1">DG_78</strain>
    </source>
</reference>
<proteinExistence type="predicted"/>
<accession>A0A0S7YH34</accession>
<gene>
    <name evidence="1" type="ORF">AMJ52_02435</name>
</gene>
<evidence type="ECO:0000313" key="1">
    <source>
        <dbReference type="EMBL" id="KPJ73974.1"/>
    </source>
</evidence>